<dbReference type="CDD" id="cd00448">
    <property type="entry name" value="YjgF_YER057c_UK114_family"/>
    <property type="match status" value="1"/>
</dbReference>
<keyword evidence="2" id="KW-1185">Reference proteome</keyword>
<protein>
    <recommendedName>
        <fullName evidence="3">YjgF-like protein</fullName>
    </recommendedName>
</protein>
<organism evidence="1 2">
    <name type="scientific">Zopfia rhizophila CBS 207.26</name>
    <dbReference type="NCBI Taxonomy" id="1314779"/>
    <lineage>
        <taxon>Eukaryota</taxon>
        <taxon>Fungi</taxon>
        <taxon>Dikarya</taxon>
        <taxon>Ascomycota</taxon>
        <taxon>Pezizomycotina</taxon>
        <taxon>Dothideomycetes</taxon>
        <taxon>Dothideomycetes incertae sedis</taxon>
        <taxon>Zopfiaceae</taxon>
        <taxon>Zopfia</taxon>
    </lineage>
</organism>
<dbReference type="InterPro" id="IPR006175">
    <property type="entry name" value="YjgF/YER057c/UK114"/>
</dbReference>
<dbReference type="Gene3D" id="3.30.1330.40">
    <property type="entry name" value="RutC-like"/>
    <property type="match status" value="3"/>
</dbReference>
<dbReference type="AlphaFoldDB" id="A0A6A6EBJ4"/>
<reference evidence="1" key="1">
    <citation type="journal article" date="2020" name="Stud. Mycol.">
        <title>101 Dothideomycetes genomes: a test case for predicting lifestyles and emergence of pathogens.</title>
        <authorList>
            <person name="Haridas S."/>
            <person name="Albert R."/>
            <person name="Binder M."/>
            <person name="Bloem J."/>
            <person name="Labutti K."/>
            <person name="Salamov A."/>
            <person name="Andreopoulos B."/>
            <person name="Baker S."/>
            <person name="Barry K."/>
            <person name="Bills G."/>
            <person name="Bluhm B."/>
            <person name="Cannon C."/>
            <person name="Castanera R."/>
            <person name="Culley D."/>
            <person name="Daum C."/>
            <person name="Ezra D."/>
            <person name="Gonzalez J."/>
            <person name="Henrissat B."/>
            <person name="Kuo A."/>
            <person name="Liang C."/>
            <person name="Lipzen A."/>
            <person name="Lutzoni F."/>
            <person name="Magnuson J."/>
            <person name="Mondo S."/>
            <person name="Nolan M."/>
            <person name="Ohm R."/>
            <person name="Pangilinan J."/>
            <person name="Park H.-J."/>
            <person name="Ramirez L."/>
            <person name="Alfaro M."/>
            <person name="Sun H."/>
            <person name="Tritt A."/>
            <person name="Yoshinaga Y."/>
            <person name="Zwiers L.-H."/>
            <person name="Turgeon B."/>
            <person name="Goodwin S."/>
            <person name="Spatafora J."/>
            <person name="Crous P."/>
            <person name="Grigoriev I."/>
        </authorList>
    </citation>
    <scope>NUCLEOTIDE SEQUENCE</scope>
    <source>
        <strain evidence="1">CBS 207.26</strain>
    </source>
</reference>
<name>A0A6A6EBJ4_9PEZI</name>
<evidence type="ECO:0000313" key="2">
    <source>
        <dbReference type="Proteomes" id="UP000800200"/>
    </source>
</evidence>
<proteinExistence type="predicted"/>
<evidence type="ECO:0008006" key="3">
    <source>
        <dbReference type="Google" id="ProtNLM"/>
    </source>
</evidence>
<dbReference type="OrthoDB" id="309640at2759"/>
<dbReference type="PANTHER" id="PTHR43857:SF1">
    <property type="entry name" value="YJGH FAMILY PROTEIN"/>
    <property type="match status" value="1"/>
</dbReference>
<accession>A0A6A6EBJ4</accession>
<dbReference type="SUPFAM" id="SSF55298">
    <property type="entry name" value="YjgF-like"/>
    <property type="match status" value="3"/>
</dbReference>
<evidence type="ECO:0000313" key="1">
    <source>
        <dbReference type="EMBL" id="KAF2188543.1"/>
    </source>
</evidence>
<dbReference type="InterPro" id="IPR035959">
    <property type="entry name" value="RutC-like_sf"/>
</dbReference>
<dbReference type="PANTHER" id="PTHR43857">
    <property type="entry name" value="BLR7761 PROTEIN"/>
    <property type="match status" value="1"/>
</dbReference>
<dbReference type="EMBL" id="ML994623">
    <property type="protein sequence ID" value="KAF2188543.1"/>
    <property type="molecule type" value="Genomic_DNA"/>
</dbReference>
<gene>
    <name evidence="1" type="ORF">K469DRAFT_703124</name>
</gene>
<sequence>MDPVWPENTPEGLAFTPAFALKPETQITFLGLITPERNGVVHPSISQQTLACLLNLADGLAALESGAKAIKVTRLMRDVREVWTSQHEFDKYFGDIGPASTLIEVPACSHPNARIELEVWAAANPARPQDGRELGYDGLPHAVTAKCQSTFSFVNGAAGGAVGNGVVTELNTCLDTISDNLSATGGSTDDIVKLTLYLADMRFWPACREAIVLRYGSLAPVVVPIAVNKVQQEGASIEALATFCIPSARVKDAAVAAQATLGGSLLVMSGAAALPIYVGGKAHDAYGYEPEPSAAAQTRISLGNLEKVLKSAGANWSDVFKTTWYVSDLREWPLIRDAALGVLGRLPPNPSVIEVSKLVLPAVRVEADIWAIKH</sequence>
<dbReference type="Pfam" id="PF01042">
    <property type="entry name" value="Ribonuc_L-PSP"/>
    <property type="match status" value="1"/>
</dbReference>
<dbReference type="Proteomes" id="UP000800200">
    <property type="component" value="Unassembled WGS sequence"/>
</dbReference>